<dbReference type="AlphaFoldDB" id="A0AAD9LG14"/>
<name>A0AAD9LG14_9STRA</name>
<dbReference type="EMBL" id="JASMQC010000026">
    <property type="protein sequence ID" value="KAK1934297.1"/>
    <property type="molecule type" value="Genomic_DNA"/>
</dbReference>
<evidence type="ECO:0000313" key="2">
    <source>
        <dbReference type="Proteomes" id="UP001259832"/>
    </source>
</evidence>
<evidence type="ECO:0000313" key="1">
    <source>
        <dbReference type="EMBL" id="KAK1934297.1"/>
    </source>
</evidence>
<comment type="caution">
    <text evidence="1">The sequence shown here is derived from an EMBL/GenBank/DDBJ whole genome shotgun (WGS) entry which is preliminary data.</text>
</comment>
<gene>
    <name evidence="1" type="ORF">P3T76_011500</name>
</gene>
<organism evidence="1 2">
    <name type="scientific">Phytophthora citrophthora</name>
    <dbReference type="NCBI Taxonomy" id="4793"/>
    <lineage>
        <taxon>Eukaryota</taxon>
        <taxon>Sar</taxon>
        <taxon>Stramenopiles</taxon>
        <taxon>Oomycota</taxon>
        <taxon>Peronosporomycetes</taxon>
        <taxon>Peronosporales</taxon>
        <taxon>Peronosporaceae</taxon>
        <taxon>Phytophthora</taxon>
    </lineage>
</organism>
<dbReference type="Proteomes" id="UP001259832">
    <property type="component" value="Unassembled WGS sequence"/>
</dbReference>
<reference evidence="1" key="1">
    <citation type="submission" date="2023-08" db="EMBL/GenBank/DDBJ databases">
        <title>Reference Genome Resource for the Citrus Pathogen Phytophthora citrophthora.</title>
        <authorList>
            <person name="Moller H."/>
            <person name="Coetzee B."/>
            <person name="Rose L.J."/>
            <person name="Van Niekerk J.M."/>
        </authorList>
    </citation>
    <scope>NUCLEOTIDE SEQUENCE</scope>
    <source>
        <strain evidence="1">STE-U-9442</strain>
    </source>
</reference>
<proteinExistence type="predicted"/>
<keyword evidence="2" id="KW-1185">Reference proteome</keyword>
<sequence>MENCLKNARLFDRGQTGDMHGAHEIQNSLRSSPFLTEDLLTDHVHRLNEDSAFCIIALISFLRCSTFFKPLSILITMTSVQIHVEMPVTVASLINLT</sequence>
<accession>A0AAD9LG14</accession>
<protein>
    <submittedName>
        <fullName evidence="1">Uncharacterized protein</fullName>
    </submittedName>
</protein>